<keyword evidence="2" id="KW-0472">Membrane</keyword>
<feature type="transmembrane region" description="Helical" evidence="2">
    <location>
        <begin position="219"/>
        <end position="237"/>
    </location>
</feature>
<sequence length="634" mass="66599">MAEPLQIRLPALGRGPVTGVGLLLILVSLAFKAGVLSKAYFVEDDFLFVAGAGESGLTWDYLTRVHKGHLMPGSLALVWVLTTIAPYSWALVSAVTIALQAAASIMFLVLLRRLFGDRFGVLAVLAVYVFAPLTVPAMSWWSAALNAVPLQLALVAALAAHLRYVQTGKGRWHGLAWAAVGMAFSTKGVFIPFVVFGVTSAYLGRGHWPRAILAELRKPVWWAHGLLLAGYAVLYLLRRGTGDDALTGPKAEVVPGLVRRLLGETFPTGVVGGPLRWGGVTSTGGLADPTTVTVIVSWTVITLLVLVTCLYRRRAWRAWAILVAYVVAADTVPTVIARATQWDLIGAETRYVADAALVFALCLALAALPVDGRGDGGAGGRGDSGAGGRGDGEVGSGGDGGGDGGVDDRRRPVPGWMTPVCGVLTAVFLAASLMSINGFGDTLTGDRIRPYLQAARESLALAAPDADIYARPVPAHIVLPWNGARRLTSHVLAPLAAPHLRQRMRHPGPSARPYVFDDAGKLVPVGQVTPFFDGVKGDDCYPADKAFPVESFGDPSTVVALAYFSPRSVQVVVDVGGTQRAATLPATSALGALHYVPHDGLGKGLRVTAAGEQGQDFCLKAVAFGEPGPAPPTR</sequence>
<proteinExistence type="predicted"/>
<keyword evidence="2" id="KW-1133">Transmembrane helix</keyword>
<evidence type="ECO:0000313" key="3">
    <source>
        <dbReference type="EMBL" id="GGP05565.1"/>
    </source>
</evidence>
<feature type="transmembrane region" description="Helical" evidence="2">
    <location>
        <begin position="319"/>
        <end position="339"/>
    </location>
</feature>
<gene>
    <name evidence="3" type="ORF">GCM10012278_25610</name>
</gene>
<feature type="transmembrane region" description="Helical" evidence="2">
    <location>
        <begin position="118"/>
        <end position="135"/>
    </location>
</feature>
<evidence type="ECO:0000313" key="4">
    <source>
        <dbReference type="Proteomes" id="UP000660745"/>
    </source>
</evidence>
<organism evidence="3 4">
    <name type="scientific">Nonomuraea glycinis</name>
    <dbReference type="NCBI Taxonomy" id="2047744"/>
    <lineage>
        <taxon>Bacteria</taxon>
        <taxon>Bacillati</taxon>
        <taxon>Actinomycetota</taxon>
        <taxon>Actinomycetes</taxon>
        <taxon>Streptosporangiales</taxon>
        <taxon>Streptosporangiaceae</taxon>
        <taxon>Nonomuraea</taxon>
    </lineage>
</organism>
<dbReference type="AlphaFoldDB" id="A0A918A361"/>
<dbReference type="RefSeq" id="WP_189138740.1">
    <property type="nucleotide sequence ID" value="NZ_BMNK01000003.1"/>
</dbReference>
<dbReference type="Proteomes" id="UP000660745">
    <property type="component" value="Unassembled WGS sequence"/>
</dbReference>
<feature type="compositionally biased region" description="Gly residues" evidence="1">
    <location>
        <begin position="376"/>
        <end position="404"/>
    </location>
</feature>
<comment type="caution">
    <text evidence="3">The sequence shown here is derived from an EMBL/GenBank/DDBJ whole genome shotgun (WGS) entry which is preliminary data.</text>
</comment>
<protein>
    <submittedName>
        <fullName evidence="3">Uncharacterized protein</fullName>
    </submittedName>
</protein>
<evidence type="ECO:0000256" key="1">
    <source>
        <dbReference type="SAM" id="MobiDB-lite"/>
    </source>
</evidence>
<keyword evidence="4" id="KW-1185">Reference proteome</keyword>
<evidence type="ECO:0000256" key="2">
    <source>
        <dbReference type="SAM" id="Phobius"/>
    </source>
</evidence>
<name>A0A918A361_9ACTN</name>
<accession>A0A918A361</accession>
<dbReference type="EMBL" id="BMNK01000003">
    <property type="protein sequence ID" value="GGP05565.1"/>
    <property type="molecule type" value="Genomic_DNA"/>
</dbReference>
<feature type="transmembrane region" description="Helical" evidence="2">
    <location>
        <begin position="87"/>
        <end position="111"/>
    </location>
</feature>
<reference evidence="3" key="2">
    <citation type="submission" date="2020-09" db="EMBL/GenBank/DDBJ databases">
        <authorList>
            <person name="Sun Q."/>
            <person name="Zhou Y."/>
        </authorList>
    </citation>
    <scope>NUCLEOTIDE SEQUENCE</scope>
    <source>
        <strain evidence="3">CGMCC 4.7430</strain>
    </source>
</reference>
<feature type="transmembrane region" description="Helical" evidence="2">
    <location>
        <begin position="292"/>
        <end position="313"/>
    </location>
</feature>
<feature type="region of interest" description="Disordered" evidence="1">
    <location>
        <begin position="376"/>
        <end position="413"/>
    </location>
</feature>
<feature type="transmembrane region" description="Helical" evidence="2">
    <location>
        <begin position="12"/>
        <end position="31"/>
    </location>
</feature>
<feature type="transmembrane region" description="Helical" evidence="2">
    <location>
        <begin position="174"/>
        <end position="199"/>
    </location>
</feature>
<keyword evidence="2" id="KW-0812">Transmembrane</keyword>
<reference evidence="3" key="1">
    <citation type="journal article" date="2014" name="Int. J. Syst. Evol. Microbiol.">
        <title>Complete genome sequence of Corynebacterium casei LMG S-19264T (=DSM 44701T), isolated from a smear-ripened cheese.</title>
        <authorList>
            <consortium name="US DOE Joint Genome Institute (JGI-PGF)"/>
            <person name="Walter F."/>
            <person name="Albersmeier A."/>
            <person name="Kalinowski J."/>
            <person name="Ruckert C."/>
        </authorList>
    </citation>
    <scope>NUCLEOTIDE SEQUENCE</scope>
    <source>
        <strain evidence="3">CGMCC 4.7430</strain>
    </source>
</reference>